<evidence type="ECO:0000313" key="3">
    <source>
        <dbReference type="Proteomes" id="UP000186309"/>
    </source>
</evidence>
<keyword evidence="1" id="KW-0812">Transmembrane</keyword>
<accession>A0A1U7CJZ7</accession>
<feature type="transmembrane region" description="Helical" evidence="1">
    <location>
        <begin position="113"/>
        <end position="135"/>
    </location>
</feature>
<organism evidence="2 3">
    <name type="scientific">Paludisphaera borealis</name>
    <dbReference type="NCBI Taxonomy" id="1387353"/>
    <lineage>
        <taxon>Bacteria</taxon>
        <taxon>Pseudomonadati</taxon>
        <taxon>Planctomycetota</taxon>
        <taxon>Planctomycetia</taxon>
        <taxon>Isosphaerales</taxon>
        <taxon>Isosphaeraceae</taxon>
        <taxon>Paludisphaera</taxon>
    </lineage>
</organism>
<keyword evidence="3" id="KW-1185">Reference proteome</keyword>
<gene>
    <name evidence="2" type="ORF">BSF38_00667</name>
</gene>
<reference evidence="3" key="1">
    <citation type="submission" date="2016-12" db="EMBL/GenBank/DDBJ databases">
        <title>Comparative genomics of four Isosphaeraceae planctomycetes: a common pool of plasmids and glycoside hydrolase genes.</title>
        <authorList>
            <person name="Ivanova A."/>
        </authorList>
    </citation>
    <scope>NUCLEOTIDE SEQUENCE [LARGE SCALE GENOMIC DNA]</scope>
    <source>
        <strain evidence="3">PX4</strain>
    </source>
</reference>
<keyword evidence="1" id="KW-1133">Transmembrane helix</keyword>
<feature type="transmembrane region" description="Helical" evidence="1">
    <location>
        <begin position="177"/>
        <end position="201"/>
    </location>
</feature>
<dbReference type="RefSeq" id="WP_076343458.1">
    <property type="nucleotide sequence ID" value="NZ_CP019082.1"/>
</dbReference>
<dbReference type="KEGG" id="pbor:BSF38_00667"/>
<dbReference type="STRING" id="1387353.BSF38_00667"/>
<name>A0A1U7CJZ7_9BACT</name>
<dbReference type="EMBL" id="CP019082">
    <property type="protein sequence ID" value="APW59251.1"/>
    <property type="molecule type" value="Genomic_DNA"/>
</dbReference>
<dbReference type="Proteomes" id="UP000186309">
    <property type="component" value="Chromosome"/>
</dbReference>
<dbReference type="OrthoDB" id="9991670at2"/>
<protein>
    <submittedName>
        <fullName evidence="2">Uncharacterized protein</fullName>
    </submittedName>
</protein>
<sequence length="204" mass="21419">MSTIDMTVVSGSLQTMIDARLDAIDRALLGRVSRQERLNVVGEVEGRIHELLNDRCGPGVEPSRDDVLAVLSRLDPPEAYLSEGPEEYATGAPVRTPPHHVVHTLAALDHGRFAQLSGILGLCSLAMSVLIMLSYPITIMLNNEIPLLAAGFGGGVFMVIGGAASIFLAILSRLSNVWAVVGAAAGCLSCLAGASCVLFLVSNI</sequence>
<proteinExistence type="predicted"/>
<evidence type="ECO:0000313" key="2">
    <source>
        <dbReference type="EMBL" id="APW59251.1"/>
    </source>
</evidence>
<evidence type="ECO:0000256" key="1">
    <source>
        <dbReference type="SAM" id="Phobius"/>
    </source>
</evidence>
<feature type="transmembrane region" description="Helical" evidence="1">
    <location>
        <begin position="147"/>
        <end position="171"/>
    </location>
</feature>
<keyword evidence="1" id="KW-0472">Membrane</keyword>
<dbReference type="AlphaFoldDB" id="A0A1U7CJZ7"/>